<dbReference type="Pfam" id="PF03053">
    <property type="entry name" value="Corona_NS3b"/>
    <property type="match status" value="1"/>
</dbReference>
<dbReference type="GO" id="GO:0016020">
    <property type="term" value="C:membrane"/>
    <property type="evidence" value="ECO:0007669"/>
    <property type="project" value="UniProtKB-UniRule"/>
</dbReference>
<dbReference type="EMBL" id="MK163627">
    <property type="protein sequence ID" value="QBG64658.1"/>
    <property type="molecule type" value="Genomic_RNA"/>
</dbReference>
<dbReference type="GO" id="GO:0033644">
    <property type="term" value="C:host cell membrane"/>
    <property type="evidence" value="ECO:0007669"/>
    <property type="project" value="UniProtKB-SubCell"/>
</dbReference>
<organism evidence="10">
    <name type="scientific">Alphacoronavirus UKRn3</name>
    <dbReference type="NCBI Taxonomy" id="2520504"/>
    <lineage>
        <taxon>Viruses</taxon>
        <taxon>Riboviria</taxon>
        <taxon>Orthornavirae</taxon>
        <taxon>Pisuviricota</taxon>
        <taxon>Pisoniviricetes</taxon>
        <taxon>Nidovirales</taxon>
        <taxon>Cornidovirineae</taxon>
        <taxon>Coronaviridae</taxon>
        <taxon>Orthocoronavirinae</taxon>
        <taxon>Alphacoronavirus</taxon>
        <taxon>Luchacovirus</taxon>
    </lineage>
</organism>
<dbReference type="PROSITE" id="PS51967">
    <property type="entry name" value="COV_VIROPORIN_3A_CD"/>
    <property type="match status" value="1"/>
</dbReference>
<feature type="transmembrane region" description="Helical" evidence="7">
    <location>
        <begin position="67"/>
        <end position="86"/>
    </location>
</feature>
<dbReference type="PROSITE" id="PS51966">
    <property type="entry name" value="COV_VIROPORIN_3A_TM"/>
    <property type="match status" value="1"/>
</dbReference>
<dbReference type="InterPro" id="IPR046446">
    <property type="entry name" value="a/bCoV_VIROPORIN_3A-like_CD"/>
</dbReference>
<feature type="transmembrane region" description="Helical" evidence="7">
    <location>
        <begin position="33"/>
        <end position="55"/>
    </location>
</feature>
<evidence type="ECO:0000259" key="9">
    <source>
        <dbReference type="PROSITE" id="PS51967"/>
    </source>
</evidence>
<feature type="transmembrane region" description="Helical" evidence="7">
    <location>
        <begin position="92"/>
        <end position="109"/>
    </location>
</feature>
<protein>
    <submittedName>
        <fullName evidence="10">NS4</fullName>
    </submittedName>
</protein>
<keyword evidence="4 6" id="KW-1133">Transmembrane helix</keyword>
<sequence>MIGGLFSIGFDQFIQHANRTTGGAITHTAVQPLFTYGTVIFSIYSCIFLLFFALFSAKSDRINCLLLVLRVLTLFVAVPVLLFTGYYIDGGLTFAILFARFFYLSYYCIRFKRPHFILYNTSVLLFAQGKCVPYAKLTYFANYAALYGGAGYLTLGRRVINFTEARNVVLAVRGKVQEDLSLARMVELANGDFIYIFTKDPAVSVYSFSFQPLN</sequence>
<evidence type="ECO:0000256" key="1">
    <source>
        <dbReference type="ARBA" id="ARBA00004301"/>
    </source>
</evidence>
<evidence type="ECO:0000259" key="8">
    <source>
        <dbReference type="PROSITE" id="PS51966"/>
    </source>
</evidence>
<reference evidence="10" key="1">
    <citation type="journal article" date="2019" name="Viruses">
        <title>Shared Common Ancestry of Rodent Alphacoronaviruses Sampled Globally.</title>
        <authorList>
            <person name="Tsoleridis T."/>
            <person name="Chappell J.G."/>
            <person name="Onianwa O."/>
            <person name="Marston D.A."/>
            <person name="Fooks A.R."/>
            <person name="Monchatre-Leroy E."/>
            <person name="Umhang G."/>
            <person name="Muller M.A."/>
            <person name="Drexler J.F."/>
            <person name="Drosten C."/>
            <person name="Tarlinton R.E."/>
            <person name="McClure C.P."/>
            <person name="Holmes E.C."/>
            <person name="Ball J.K."/>
        </authorList>
    </citation>
    <scope>NUCLEOTIDE SEQUENCE</scope>
    <source>
        <strain evidence="10">UKRn3</strain>
    </source>
</reference>
<dbReference type="InterPro" id="IPR046445">
    <property type="entry name" value="a/bCoV_VIROPORIN_3A-like_TM"/>
</dbReference>
<comment type="subcellular location">
    <subcellularLocation>
        <location evidence="1">Host membrane</location>
        <topology evidence="1">Multi-pass membrane protein</topology>
    </subcellularLocation>
</comment>
<keyword evidence="3 6" id="KW-1043">Host membrane</keyword>
<evidence type="ECO:0000256" key="4">
    <source>
        <dbReference type="ARBA" id="ARBA00022989"/>
    </source>
</evidence>
<evidence type="ECO:0000256" key="2">
    <source>
        <dbReference type="ARBA" id="ARBA00022692"/>
    </source>
</evidence>
<evidence type="ECO:0000256" key="7">
    <source>
        <dbReference type="SAM" id="Phobius"/>
    </source>
</evidence>
<dbReference type="InterPro" id="IPR004293">
    <property type="entry name" value="Coronavirus_Orf3a/b"/>
</dbReference>
<feature type="domain" description="CoV 3a-like viroporin CD" evidence="9">
    <location>
        <begin position="123"/>
        <end position="202"/>
    </location>
</feature>
<evidence type="ECO:0000313" key="10">
    <source>
        <dbReference type="EMBL" id="QBG64658.1"/>
    </source>
</evidence>
<evidence type="ECO:0000256" key="3">
    <source>
        <dbReference type="ARBA" id="ARBA00022870"/>
    </source>
</evidence>
<evidence type="ECO:0000256" key="5">
    <source>
        <dbReference type="ARBA" id="ARBA00023136"/>
    </source>
</evidence>
<name>A0A481S1F5_9ALPC</name>
<feature type="domain" description="CoV 3a-like viroporin TM" evidence="8">
    <location>
        <begin position="29"/>
        <end position="119"/>
    </location>
</feature>
<keyword evidence="5 6" id="KW-0472">Membrane</keyword>
<evidence type="ECO:0000256" key="6">
    <source>
        <dbReference type="PROSITE-ProRule" id="PRU01311"/>
    </source>
</evidence>
<proteinExistence type="predicted"/>
<keyword evidence="2 6" id="KW-0812">Transmembrane</keyword>
<accession>A0A481S1F5</accession>